<reference evidence="1" key="2">
    <citation type="journal article" date="2023" name="Science">
        <title>Genomic signatures of disease resistance in endangered staghorn corals.</title>
        <authorList>
            <person name="Vollmer S.V."/>
            <person name="Selwyn J.D."/>
            <person name="Despard B.A."/>
            <person name="Roesel C.L."/>
        </authorList>
    </citation>
    <scope>NUCLEOTIDE SEQUENCE</scope>
    <source>
        <strain evidence="1">K2</strain>
    </source>
</reference>
<keyword evidence="2" id="KW-1185">Reference proteome</keyword>
<sequence>MESLGCGLYAGAAYTRLALNVDLYTNHPKFSYFPYSGRHPNTVFSLCLTGSSHKIFHDSDQNRPLAIWSERGLYSLPTPTVSPGLGILCMVLSTLERRHSLQITFSCFGREKAVIPKLGHDMSQIILSPCTQ</sequence>
<proteinExistence type="predicted"/>
<dbReference type="AlphaFoldDB" id="A0AAD9V2L8"/>
<protein>
    <submittedName>
        <fullName evidence="1">Uncharacterized protein</fullName>
    </submittedName>
</protein>
<dbReference type="EMBL" id="JARQWQ010000042">
    <property type="protein sequence ID" value="KAK2558857.1"/>
    <property type="molecule type" value="Genomic_DNA"/>
</dbReference>
<comment type="caution">
    <text evidence="1">The sequence shown here is derived from an EMBL/GenBank/DDBJ whole genome shotgun (WGS) entry which is preliminary data.</text>
</comment>
<gene>
    <name evidence="1" type="ORF">P5673_018468</name>
</gene>
<reference evidence="1" key="1">
    <citation type="journal article" date="2023" name="G3 (Bethesda)">
        <title>Whole genome assembly and annotation of the endangered Caribbean coral Acropora cervicornis.</title>
        <authorList>
            <person name="Selwyn J.D."/>
            <person name="Vollmer S.V."/>
        </authorList>
    </citation>
    <scope>NUCLEOTIDE SEQUENCE</scope>
    <source>
        <strain evidence="1">K2</strain>
    </source>
</reference>
<accession>A0AAD9V2L8</accession>
<dbReference type="Proteomes" id="UP001249851">
    <property type="component" value="Unassembled WGS sequence"/>
</dbReference>
<evidence type="ECO:0000313" key="2">
    <source>
        <dbReference type="Proteomes" id="UP001249851"/>
    </source>
</evidence>
<evidence type="ECO:0000313" key="1">
    <source>
        <dbReference type="EMBL" id="KAK2558857.1"/>
    </source>
</evidence>
<name>A0AAD9V2L8_ACRCE</name>
<organism evidence="1 2">
    <name type="scientific">Acropora cervicornis</name>
    <name type="common">Staghorn coral</name>
    <dbReference type="NCBI Taxonomy" id="6130"/>
    <lineage>
        <taxon>Eukaryota</taxon>
        <taxon>Metazoa</taxon>
        <taxon>Cnidaria</taxon>
        <taxon>Anthozoa</taxon>
        <taxon>Hexacorallia</taxon>
        <taxon>Scleractinia</taxon>
        <taxon>Astrocoeniina</taxon>
        <taxon>Acroporidae</taxon>
        <taxon>Acropora</taxon>
    </lineage>
</organism>